<evidence type="ECO:0000256" key="1">
    <source>
        <dbReference type="SAM" id="MobiDB-lite"/>
    </source>
</evidence>
<dbReference type="OrthoDB" id="289038at2759"/>
<comment type="caution">
    <text evidence="3">The sequence shown here is derived from an EMBL/GenBank/DDBJ whole genome shotgun (WGS) entry which is preliminary data.</text>
</comment>
<feature type="region of interest" description="Disordered" evidence="1">
    <location>
        <begin position="1"/>
        <end position="35"/>
    </location>
</feature>
<dbReference type="PROSITE" id="PS50235">
    <property type="entry name" value="USP_3"/>
    <property type="match status" value="1"/>
</dbReference>
<accession>A0A9Q0IX56</accession>
<dbReference type="InterPro" id="IPR038765">
    <property type="entry name" value="Papain-like_cys_pep_sf"/>
</dbReference>
<dbReference type="InterPro" id="IPR028889">
    <property type="entry name" value="USP"/>
</dbReference>
<dbReference type="GO" id="GO:0004843">
    <property type="term" value="F:cysteine-type deubiquitinase activity"/>
    <property type="evidence" value="ECO:0007669"/>
    <property type="project" value="InterPro"/>
</dbReference>
<dbReference type="Pfam" id="PF25822">
    <property type="entry name" value="UBL_USP40"/>
    <property type="match status" value="1"/>
</dbReference>
<dbReference type="PROSITE" id="PS00973">
    <property type="entry name" value="USP_2"/>
    <property type="match status" value="1"/>
</dbReference>
<dbReference type="SUPFAM" id="SSF54001">
    <property type="entry name" value="Cysteine proteinases"/>
    <property type="match status" value="1"/>
</dbReference>
<feature type="compositionally biased region" description="Acidic residues" evidence="1">
    <location>
        <begin position="1"/>
        <end position="11"/>
    </location>
</feature>
<organism evidence="3 4">
    <name type="scientific">Muraenolepis orangiensis</name>
    <name type="common">Patagonian moray cod</name>
    <dbReference type="NCBI Taxonomy" id="630683"/>
    <lineage>
        <taxon>Eukaryota</taxon>
        <taxon>Metazoa</taxon>
        <taxon>Chordata</taxon>
        <taxon>Craniata</taxon>
        <taxon>Vertebrata</taxon>
        <taxon>Euteleostomi</taxon>
        <taxon>Actinopterygii</taxon>
        <taxon>Neopterygii</taxon>
        <taxon>Teleostei</taxon>
        <taxon>Neoteleostei</taxon>
        <taxon>Acanthomorphata</taxon>
        <taxon>Zeiogadaria</taxon>
        <taxon>Gadariae</taxon>
        <taxon>Gadiformes</taxon>
        <taxon>Muraenolepidoidei</taxon>
        <taxon>Muraenolepididae</taxon>
        <taxon>Muraenolepis</taxon>
    </lineage>
</organism>
<dbReference type="GO" id="GO:0016579">
    <property type="term" value="P:protein deubiquitination"/>
    <property type="evidence" value="ECO:0007669"/>
    <property type="project" value="InterPro"/>
</dbReference>
<dbReference type="Pfam" id="PF00443">
    <property type="entry name" value="UCH"/>
    <property type="match status" value="1"/>
</dbReference>
<dbReference type="InterPro" id="IPR050164">
    <property type="entry name" value="Peptidase_C19"/>
</dbReference>
<evidence type="ECO:0000313" key="4">
    <source>
        <dbReference type="Proteomes" id="UP001148018"/>
    </source>
</evidence>
<dbReference type="PANTHER" id="PTHR24006:SF842">
    <property type="entry name" value="UBIQUITIN CARBOXYL-TERMINAL HYDROLASE 40"/>
    <property type="match status" value="1"/>
</dbReference>
<dbReference type="GO" id="GO:0005634">
    <property type="term" value="C:nucleus"/>
    <property type="evidence" value="ECO:0007669"/>
    <property type="project" value="TreeGrafter"/>
</dbReference>
<evidence type="ECO:0000259" key="2">
    <source>
        <dbReference type="PROSITE" id="PS50235"/>
    </source>
</evidence>
<dbReference type="InterPro" id="IPR018200">
    <property type="entry name" value="USP_CS"/>
</dbReference>
<feature type="domain" description="USP" evidence="2">
    <location>
        <begin position="34"/>
        <end position="396"/>
    </location>
</feature>
<dbReference type="Gene3D" id="3.90.70.10">
    <property type="entry name" value="Cysteine proteinases"/>
    <property type="match status" value="1"/>
</dbReference>
<dbReference type="PANTHER" id="PTHR24006">
    <property type="entry name" value="UBIQUITIN CARBOXYL-TERMINAL HYDROLASE"/>
    <property type="match status" value="1"/>
</dbReference>
<evidence type="ECO:0000313" key="3">
    <source>
        <dbReference type="EMBL" id="KAJ3612776.1"/>
    </source>
</evidence>
<proteinExistence type="predicted"/>
<sequence length="1061" mass="117568">MFGSLFEEEEGCAPSPAVGGLAEPPPTRGRSDLSGIKNQGGTCYLNSLLQTLLFTPEFREELFSLGRKELGLLEDKDKPEAKVRVIPLELQRLFAHLLLVDQQSASTTQLTHSFGWTNNEETNQHDVQELNRILFSALENSLVDTSGSSLIHRLYHGTIVNNIVCGECGNVSQRQEDFLDLTACVCGMGSLESALWAMFVEEEMFEGNNLYRCAKCARLVTAAKSAKLQKLPPFITMSLLRFSFDFAKCERYKETGRYTFPLTINLRPFCEQTDGEDVDFTYELFSVIIHKGGCYGGHYHAYIRDIDQLGQWEPPFLQSHSDVFLLVSNGTRVALKSSPPTADSSCPAELGGLAQPPSGDHWFDLNDSNVTPIRESDIEMQFQGKESAYMLFYRKTQLPRPAEAFRNPLYKVSPHLVQMAEEENINLQQGRETFEASSNSVELRLHLAPSYRLENGALQPIRKDQDGVMPLSFDRRKTVGDLRLSVYQMLELWEGDMALTVAKSLPAGLHLYNMLTDDCISLYSAGIANNTDLFVWNGREVSGASVLTGAEWEPVLLTVRTLKELALTDGDALLVLEPQSFDSSLFSLNGELVTVMTPSDCRWLQVEFRPHGGGGDDLEEEKERKSAKVPASGNMSIGEVKLRAIEELQLKYLSGVECCLRQMDGTGKHLLNPVCEELSVRDAGVRLMTTLVLCPGKAPTTTQLFLHYSVSTAPSAGSEMDIIVEKTCTVKECLRAMLDASGLKGDSWHLRMLDWCDEVGEPLMDEDASLTELNVSCGDTLVISQGPRPPKGYLNLSVWLLLDAQSVFASSVAGDSNHTNDGFSKDVTAAGIPGATLRTLGNVGIPDEATLEDLKIQVLTLPGLQSVCVPTPAFMRVWQLEGRRPARILRGQQLSLRKLKVTSGTELCVQRLLDEEDLGLKEVLLRVQMAVPDEGRYYPAEELVWKATRDSSPACLRSSLAAHYGLSPDSLLLAKHQADKHAWDAISSWSQQTSKRKKKKTESLLAAPLHLKDGDTIGIKNLLVDSNRDFCTLEDLQGQQRLREEARKPEVALSINVGTFR</sequence>
<dbReference type="FunFam" id="3.90.70.10:FF:000043">
    <property type="entry name" value="Ubiquitin carboxyl-terminal hydrolase 40"/>
    <property type="match status" value="1"/>
</dbReference>
<dbReference type="AlphaFoldDB" id="A0A9Q0IX56"/>
<dbReference type="GO" id="GO:0005829">
    <property type="term" value="C:cytosol"/>
    <property type="evidence" value="ECO:0007669"/>
    <property type="project" value="TreeGrafter"/>
</dbReference>
<dbReference type="EMBL" id="JANIIK010000035">
    <property type="protein sequence ID" value="KAJ3612776.1"/>
    <property type="molecule type" value="Genomic_DNA"/>
</dbReference>
<dbReference type="PROSITE" id="PS00972">
    <property type="entry name" value="USP_1"/>
    <property type="match status" value="1"/>
</dbReference>
<dbReference type="InterPro" id="IPR001394">
    <property type="entry name" value="Peptidase_C19_UCH"/>
</dbReference>
<dbReference type="InterPro" id="IPR057763">
    <property type="entry name" value="UBL_USP40"/>
</dbReference>
<dbReference type="Proteomes" id="UP001148018">
    <property type="component" value="Unassembled WGS sequence"/>
</dbReference>
<keyword evidence="4" id="KW-1185">Reference proteome</keyword>
<reference evidence="3" key="1">
    <citation type="submission" date="2022-07" db="EMBL/GenBank/DDBJ databases">
        <title>Chromosome-level genome of Muraenolepis orangiensis.</title>
        <authorList>
            <person name="Kim J."/>
        </authorList>
    </citation>
    <scope>NUCLEOTIDE SEQUENCE</scope>
    <source>
        <strain evidence="3">KU_S4_2022</strain>
        <tissue evidence="3">Muscle</tissue>
    </source>
</reference>
<gene>
    <name evidence="3" type="ORF">NHX12_019034</name>
</gene>
<name>A0A9Q0IX56_9TELE</name>
<protein>
    <recommendedName>
        <fullName evidence="2">USP domain-containing protein</fullName>
    </recommendedName>
</protein>